<organism evidence="2 3">
    <name type="scientific">Haemonchus contortus</name>
    <name type="common">Barber pole worm</name>
    <dbReference type="NCBI Taxonomy" id="6289"/>
    <lineage>
        <taxon>Eukaryota</taxon>
        <taxon>Metazoa</taxon>
        <taxon>Ecdysozoa</taxon>
        <taxon>Nematoda</taxon>
        <taxon>Chromadorea</taxon>
        <taxon>Rhabditida</taxon>
        <taxon>Rhabditina</taxon>
        <taxon>Rhabditomorpha</taxon>
        <taxon>Strongyloidea</taxon>
        <taxon>Trichostrongylidae</taxon>
        <taxon>Haemonchus</taxon>
    </lineage>
</organism>
<proteinExistence type="predicted"/>
<evidence type="ECO:0000313" key="3">
    <source>
        <dbReference type="WBParaSite" id="HCON_00157840-00001"/>
    </source>
</evidence>
<feature type="region of interest" description="Disordered" evidence="1">
    <location>
        <begin position="1"/>
        <end position="34"/>
    </location>
</feature>
<feature type="compositionally biased region" description="Basic and acidic residues" evidence="1">
    <location>
        <begin position="58"/>
        <end position="74"/>
    </location>
</feature>
<feature type="region of interest" description="Disordered" evidence="1">
    <location>
        <begin position="56"/>
        <end position="84"/>
    </location>
</feature>
<accession>A0A7I4YZ58</accession>
<evidence type="ECO:0000256" key="1">
    <source>
        <dbReference type="SAM" id="MobiDB-lite"/>
    </source>
</evidence>
<dbReference type="WBParaSite" id="HCON_00157840-00001">
    <property type="protein sequence ID" value="HCON_00157840-00001"/>
    <property type="gene ID" value="HCON_00157840"/>
</dbReference>
<sequence length="123" mass="13501">MRRGPSGRSPLVSSATVGVPGPRKKDVSDSGKAHDALRQRVLAHERAAPAMVRACTKKTTEPSDREAMECEAQGKRPKGAPKKRWRDVIKKDLAEAKVTAEDAVDRMKWSRLTRTADPATARD</sequence>
<feature type="compositionally biased region" description="Basic and acidic residues" evidence="1">
    <location>
        <begin position="23"/>
        <end position="34"/>
    </location>
</feature>
<evidence type="ECO:0000313" key="2">
    <source>
        <dbReference type="Proteomes" id="UP000025227"/>
    </source>
</evidence>
<reference evidence="3" key="1">
    <citation type="submission" date="2020-12" db="UniProtKB">
        <authorList>
            <consortium name="WormBaseParasite"/>
        </authorList>
    </citation>
    <scope>IDENTIFICATION</scope>
    <source>
        <strain evidence="3">MHco3</strain>
    </source>
</reference>
<dbReference type="OrthoDB" id="424543at2759"/>
<dbReference type="Proteomes" id="UP000025227">
    <property type="component" value="Unplaced"/>
</dbReference>
<protein>
    <submittedName>
        <fullName evidence="3">Ribosome biogenesis regulatory protein</fullName>
    </submittedName>
</protein>
<feature type="compositionally biased region" description="Basic residues" evidence="1">
    <location>
        <begin position="75"/>
        <end position="84"/>
    </location>
</feature>
<dbReference type="AlphaFoldDB" id="A0A7I4YZ58"/>
<keyword evidence="2" id="KW-1185">Reference proteome</keyword>
<name>A0A7I4YZ58_HAECO</name>